<gene>
    <name evidence="2" type="ORF">NCTC9177_01253</name>
</gene>
<reference evidence="2 3" key="1">
    <citation type="submission" date="2018-06" db="EMBL/GenBank/DDBJ databases">
        <authorList>
            <consortium name="Pathogen Informatics"/>
            <person name="Doyle S."/>
        </authorList>
    </citation>
    <scope>NUCLEOTIDE SEQUENCE [LARGE SCALE GENOMIC DNA]</scope>
    <source>
        <strain evidence="2 3">NCTC9177</strain>
    </source>
</reference>
<dbReference type="Gene3D" id="3.40.50.720">
    <property type="entry name" value="NAD(P)-binding Rossmann-like Domain"/>
    <property type="match status" value="1"/>
</dbReference>
<proteinExistence type="predicted"/>
<dbReference type="Pfam" id="PF03720">
    <property type="entry name" value="UDPG_MGDP_dh_C"/>
    <property type="match status" value="1"/>
</dbReference>
<dbReference type="AlphaFoldDB" id="A0A7H4MAV5"/>
<feature type="domain" description="UDP-glucose/GDP-mannose dehydrogenase C-terminal" evidence="1">
    <location>
        <begin position="50"/>
        <end position="146"/>
    </location>
</feature>
<dbReference type="InterPro" id="IPR014027">
    <property type="entry name" value="UDP-Glc/GDP-Man_DH_C"/>
</dbReference>
<dbReference type="SMART" id="SM00984">
    <property type="entry name" value="UDPG_MGDP_dh_C"/>
    <property type="match status" value="1"/>
</dbReference>
<dbReference type="PANTHER" id="PTHR43491">
    <property type="entry name" value="UDP-N-ACETYL-D-MANNOSAMINE DEHYDROGENASE"/>
    <property type="match status" value="1"/>
</dbReference>
<comment type="caution">
    <text evidence="2">The sequence shown here is derived from an EMBL/GenBank/DDBJ whole genome shotgun (WGS) entry which is preliminary data.</text>
</comment>
<dbReference type="PIRSF" id="PIRSF500136">
    <property type="entry name" value="UDP_ManNAc_DH"/>
    <property type="match status" value="1"/>
</dbReference>
<dbReference type="EMBL" id="UGKR01000003">
    <property type="protein sequence ID" value="STS87455.1"/>
    <property type="molecule type" value="Genomic_DNA"/>
</dbReference>
<sequence>MAQNPQQARLIRTAREVNDHKPEWVIEQVKAQVADCLNATNKRASELTIACFGLAFKPNIDDLRESPAMEIAAQIARWHSGTTQVVEPNIHALPKKLDGLCTLATLDAALASADVLVMLVDHNEFKAVSGDSVTQAYIIDTKGVWR</sequence>
<dbReference type="InterPro" id="IPR028359">
    <property type="entry name" value="UDP_ManNAc/GlcNAc_DH"/>
</dbReference>
<dbReference type="GO" id="GO:0016616">
    <property type="term" value="F:oxidoreductase activity, acting on the CH-OH group of donors, NAD or NADP as acceptor"/>
    <property type="evidence" value="ECO:0007669"/>
    <property type="project" value="InterPro"/>
</dbReference>
<dbReference type="PIRSF" id="PIRSF000124">
    <property type="entry name" value="UDPglc_GDPman_dh"/>
    <property type="match status" value="1"/>
</dbReference>
<dbReference type="GO" id="GO:0016628">
    <property type="term" value="F:oxidoreductase activity, acting on the CH-CH group of donors, NAD or NADP as acceptor"/>
    <property type="evidence" value="ECO:0007669"/>
    <property type="project" value="InterPro"/>
</dbReference>
<protein>
    <submittedName>
        <fullName evidence="2">UDP-glucose dehydrogenase</fullName>
    </submittedName>
</protein>
<dbReference type="GO" id="GO:0000271">
    <property type="term" value="P:polysaccharide biosynthetic process"/>
    <property type="evidence" value="ECO:0007669"/>
    <property type="project" value="InterPro"/>
</dbReference>
<evidence type="ECO:0000259" key="1">
    <source>
        <dbReference type="SMART" id="SM00984"/>
    </source>
</evidence>
<accession>A0A7H4MAV5</accession>
<dbReference type="InterPro" id="IPR036220">
    <property type="entry name" value="UDP-Glc/GDP-Man_DH_C_sf"/>
</dbReference>
<dbReference type="PANTHER" id="PTHR43491:SF1">
    <property type="entry name" value="UDP-N-ACETYL-D-MANNOSAMINE DEHYDROGENASE"/>
    <property type="match status" value="1"/>
</dbReference>
<dbReference type="Proteomes" id="UP000254545">
    <property type="component" value="Unassembled WGS sequence"/>
</dbReference>
<name>A0A7H4MAV5_KLEVA</name>
<evidence type="ECO:0000313" key="2">
    <source>
        <dbReference type="EMBL" id="STS87455.1"/>
    </source>
</evidence>
<evidence type="ECO:0000313" key="3">
    <source>
        <dbReference type="Proteomes" id="UP000254545"/>
    </source>
</evidence>
<dbReference type="InterPro" id="IPR017476">
    <property type="entry name" value="UDP-Glc/GDP-Man"/>
</dbReference>
<organism evidence="2 3">
    <name type="scientific">Klebsiella variicola</name>
    <dbReference type="NCBI Taxonomy" id="244366"/>
    <lineage>
        <taxon>Bacteria</taxon>
        <taxon>Pseudomonadati</taxon>
        <taxon>Pseudomonadota</taxon>
        <taxon>Gammaproteobacteria</taxon>
        <taxon>Enterobacterales</taxon>
        <taxon>Enterobacteriaceae</taxon>
        <taxon>Klebsiella/Raoultella group</taxon>
        <taxon>Klebsiella</taxon>
        <taxon>Klebsiella pneumoniae complex</taxon>
    </lineage>
</organism>
<dbReference type="SUPFAM" id="SSF52413">
    <property type="entry name" value="UDP-glucose/GDP-mannose dehydrogenase C-terminal domain"/>
    <property type="match status" value="1"/>
</dbReference>
<dbReference type="GO" id="GO:0051287">
    <property type="term" value="F:NAD binding"/>
    <property type="evidence" value="ECO:0007669"/>
    <property type="project" value="InterPro"/>
</dbReference>